<sequence length="36" mass="3972">MAEKKTILLVDDDQAHRTMLKVNLLGAGFTVREAAD</sequence>
<dbReference type="InterPro" id="IPR001789">
    <property type="entry name" value="Sig_transdc_resp-reg_receiver"/>
</dbReference>
<dbReference type="Gene3D" id="3.40.50.2300">
    <property type="match status" value="1"/>
</dbReference>
<proteinExistence type="predicted"/>
<accession>A0A3B0W698</accession>
<feature type="domain" description="Response regulatory" evidence="1">
    <location>
        <begin position="6"/>
        <end position="36"/>
    </location>
</feature>
<evidence type="ECO:0000259" key="1">
    <source>
        <dbReference type="PROSITE" id="PS50110"/>
    </source>
</evidence>
<dbReference type="InterPro" id="IPR011006">
    <property type="entry name" value="CheY-like_superfamily"/>
</dbReference>
<organism evidence="2">
    <name type="scientific">hydrothermal vent metagenome</name>
    <dbReference type="NCBI Taxonomy" id="652676"/>
    <lineage>
        <taxon>unclassified sequences</taxon>
        <taxon>metagenomes</taxon>
        <taxon>ecological metagenomes</taxon>
    </lineage>
</organism>
<gene>
    <name evidence="2" type="ORF">MNBD_DELTA04-1190</name>
</gene>
<dbReference type="EMBL" id="UOEY01000096">
    <property type="protein sequence ID" value="VAW40156.1"/>
    <property type="molecule type" value="Genomic_DNA"/>
</dbReference>
<dbReference type="GO" id="GO:0000160">
    <property type="term" value="P:phosphorelay signal transduction system"/>
    <property type="evidence" value="ECO:0007669"/>
    <property type="project" value="InterPro"/>
</dbReference>
<feature type="non-terminal residue" evidence="2">
    <location>
        <position position="36"/>
    </location>
</feature>
<dbReference type="PROSITE" id="PS50110">
    <property type="entry name" value="RESPONSE_REGULATORY"/>
    <property type="match status" value="1"/>
</dbReference>
<dbReference type="AlphaFoldDB" id="A0A3B0W698"/>
<dbReference type="SUPFAM" id="SSF52172">
    <property type="entry name" value="CheY-like"/>
    <property type="match status" value="1"/>
</dbReference>
<protein>
    <recommendedName>
        <fullName evidence="1">Response regulatory domain-containing protein</fullName>
    </recommendedName>
</protein>
<reference evidence="2" key="1">
    <citation type="submission" date="2018-06" db="EMBL/GenBank/DDBJ databases">
        <authorList>
            <person name="Zhirakovskaya E."/>
        </authorList>
    </citation>
    <scope>NUCLEOTIDE SEQUENCE</scope>
</reference>
<evidence type="ECO:0000313" key="2">
    <source>
        <dbReference type="EMBL" id="VAW40156.1"/>
    </source>
</evidence>
<name>A0A3B0W698_9ZZZZ</name>